<dbReference type="PROSITE" id="PS50041">
    <property type="entry name" value="C_TYPE_LECTIN_2"/>
    <property type="match status" value="1"/>
</dbReference>
<dbReference type="SUPFAM" id="SSF56436">
    <property type="entry name" value="C-type lectin-like"/>
    <property type="match status" value="1"/>
</dbReference>
<feature type="domain" description="C-type lectin" evidence="2">
    <location>
        <begin position="78"/>
        <end position="135"/>
    </location>
</feature>
<dbReference type="InterPro" id="IPR001304">
    <property type="entry name" value="C-type_lectin-like"/>
</dbReference>
<feature type="chain" id="PRO_5018647959" description="C-type lectin domain-containing protein" evidence="1">
    <location>
        <begin position="23"/>
        <end position="147"/>
    </location>
</feature>
<evidence type="ECO:0000256" key="1">
    <source>
        <dbReference type="SAM" id="SignalP"/>
    </source>
</evidence>
<dbReference type="InterPro" id="IPR016186">
    <property type="entry name" value="C-type_lectin-like/link_sf"/>
</dbReference>
<dbReference type="Gene3D" id="3.10.100.10">
    <property type="entry name" value="Mannose-Binding Protein A, subunit A"/>
    <property type="match status" value="1"/>
</dbReference>
<dbReference type="InParanoid" id="A0A3Q3FG11"/>
<protein>
    <recommendedName>
        <fullName evidence="2">C-type lectin domain-containing protein</fullName>
    </recommendedName>
</protein>
<reference evidence="3" key="1">
    <citation type="submission" date="2025-08" db="UniProtKB">
        <authorList>
            <consortium name="Ensembl"/>
        </authorList>
    </citation>
    <scope>IDENTIFICATION</scope>
</reference>
<dbReference type="Ensembl" id="ENSLBET00000019192.1">
    <property type="protein sequence ID" value="ENSLBEP00000018178.1"/>
    <property type="gene ID" value="ENSLBEG00000014009.1"/>
</dbReference>
<organism evidence="3 4">
    <name type="scientific">Labrus bergylta</name>
    <name type="common">ballan wrasse</name>
    <dbReference type="NCBI Taxonomy" id="56723"/>
    <lineage>
        <taxon>Eukaryota</taxon>
        <taxon>Metazoa</taxon>
        <taxon>Chordata</taxon>
        <taxon>Craniata</taxon>
        <taxon>Vertebrata</taxon>
        <taxon>Euteleostomi</taxon>
        <taxon>Actinopterygii</taxon>
        <taxon>Neopterygii</taxon>
        <taxon>Teleostei</taxon>
        <taxon>Neoteleostei</taxon>
        <taxon>Acanthomorphata</taxon>
        <taxon>Eupercaria</taxon>
        <taxon>Labriformes</taxon>
        <taxon>Labridae</taxon>
        <taxon>Labrus</taxon>
    </lineage>
</organism>
<reference evidence="3" key="2">
    <citation type="submission" date="2025-09" db="UniProtKB">
        <authorList>
            <consortium name="Ensembl"/>
        </authorList>
    </citation>
    <scope>IDENTIFICATION</scope>
</reference>
<sequence>PVRTLIRHVVVQILYLFSGATGKVSKDLPVDRDQRVGDHCIRPSRAMVINPNFSTVQASHTKKTNANEIQHDHITERVWIGLRFLGDRWLWVDGDPLVYEAWPEGDQEHQCPLRKRCGALTKEGHWENWDCEEKKSDRPSQVPPQTS</sequence>
<feature type="signal peptide" evidence="1">
    <location>
        <begin position="1"/>
        <end position="22"/>
    </location>
</feature>
<dbReference type="AlphaFoldDB" id="A0A3Q3FG11"/>
<evidence type="ECO:0000259" key="2">
    <source>
        <dbReference type="PROSITE" id="PS50041"/>
    </source>
</evidence>
<name>A0A3Q3FG11_9LABR</name>
<dbReference type="InterPro" id="IPR016187">
    <property type="entry name" value="CTDL_fold"/>
</dbReference>
<evidence type="ECO:0000313" key="4">
    <source>
        <dbReference type="Proteomes" id="UP000261660"/>
    </source>
</evidence>
<proteinExistence type="predicted"/>
<dbReference type="Pfam" id="PF00059">
    <property type="entry name" value="Lectin_C"/>
    <property type="match status" value="1"/>
</dbReference>
<keyword evidence="4" id="KW-1185">Reference proteome</keyword>
<accession>A0A3Q3FG11</accession>
<dbReference type="Proteomes" id="UP000261660">
    <property type="component" value="Unplaced"/>
</dbReference>
<evidence type="ECO:0000313" key="3">
    <source>
        <dbReference type="Ensembl" id="ENSLBEP00000018178.1"/>
    </source>
</evidence>
<keyword evidence="1" id="KW-0732">Signal</keyword>